<dbReference type="EMBL" id="MU853338">
    <property type="protein sequence ID" value="KAK4113852.1"/>
    <property type="molecule type" value="Genomic_DNA"/>
</dbReference>
<dbReference type="GeneID" id="89939022"/>
<dbReference type="RefSeq" id="XP_064671422.1">
    <property type="nucleotide sequence ID" value="XM_064814897.1"/>
</dbReference>
<name>A0AAN6TG61_9PEZI</name>
<accession>A0AAN6TG61</accession>
<keyword evidence="3" id="KW-1185">Reference proteome</keyword>
<protein>
    <submittedName>
        <fullName evidence="2">Uncharacterized protein</fullName>
    </submittedName>
</protein>
<dbReference type="Proteomes" id="UP001302812">
    <property type="component" value="Unassembled WGS sequence"/>
</dbReference>
<dbReference type="PANTHER" id="PTHR42085:SF4">
    <property type="entry name" value="F-BOX DOMAIN-CONTAINING PROTEIN"/>
    <property type="match status" value="1"/>
</dbReference>
<feature type="region of interest" description="Disordered" evidence="1">
    <location>
        <begin position="146"/>
        <end position="201"/>
    </location>
</feature>
<evidence type="ECO:0000256" key="1">
    <source>
        <dbReference type="SAM" id="MobiDB-lite"/>
    </source>
</evidence>
<reference evidence="2" key="1">
    <citation type="journal article" date="2023" name="Mol. Phylogenet. Evol.">
        <title>Genome-scale phylogeny and comparative genomics of the fungal order Sordariales.</title>
        <authorList>
            <person name="Hensen N."/>
            <person name="Bonometti L."/>
            <person name="Westerberg I."/>
            <person name="Brannstrom I.O."/>
            <person name="Guillou S."/>
            <person name="Cros-Aarteil S."/>
            <person name="Calhoun S."/>
            <person name="Haridas S."/>
            <person name="Kuo A."/>
            <person name="Mondo S."/>
            <person name="Pangilinan J."/>
            <person name="Riley R."/>
            <person name="LaButti K."/>
            <person name="Andreopoulos B."/>
            <person name="Lipzen A."/>
            <person name="Chen C."/>
            <person name="Yan M."/>
            <person name="Daum C."/>
            <person name="Ng V."/>
            <person name="Clum A."/>
            <person name="Steindorff A."/>
            <person name="Ohm R.A."/>
            <person name="Martin F."/>
            <person name="Silar P."/>
            <person name="Natvig D.O."/>
            <person name="Lalanne C."/>
            <person name="Gautier V."/>
            <person name="Ament-Velasquez S.L."/>
            <person name="Kruys A."/>
            <person name="Hutchinson M.I."/>
            <person name="Powell A.J."/>
            <person name="Barry K."/>
            <person name="Miller A.N."/>
            <person name="Grigoriev I.V."/>
            <person name="Debuchy R."/>
            <person name="Gladieux P."/>
            <person name="Hiltunen Thoren M."/>
            <person name="Johannesson H."/>
        </authorList>
    </citation>
    <scope>NUCLEOTIDE SEQUENCE</scope>
    <source>
        <strain evidence="2">CBS 508.74</strain>
    </source>
</reference>
<gene>
    <name evidence="2" type="ORF">N656DRAFT_777876</name>
</gene>
<organism evidence="2 3">
    <name type="scientific">Canariomyces notabilis</name>
    <dbReference type="NCBI Taxonomy" id="2074819"/>
    <lineage>
        <taxon>Eukaryota</taxon>
        <taxon>Fungi</taxon>
        <taxon>Dikarya</taxon>
        <taxon>Ascomycota</taxon>
        <taxon>Pezizomycotina</taxon>
        <taxon>Sordariomycetes</taxon>
        <taxon>Sordariomycetidae</taxon>
        <taxon>Sordariales</taxon>
        <taxon>Chaetomiaceae</taxon>
        <taxon>Canariomyces</taxon>
    </lineage>
</organism>
<feature type="compositionally biased region" description="Pro residues" evidence="1">
    <location>
        <begin position="161"/>
        <end position="171"/>
    </location>
</feature>
<feature type="compositionally biased region" description="Low complexity" evidence="1">
    <location>
        <begin position="150"/>
        <end position="160"/>
    </location>
</feature>
<evidence type="ECO:0000313" key="2">
    <source>
        <dbReference type="EMBL" id="KAK4113852.1"/>
    </source>
</evidence>
<proteinExistence type="predicted"/>
<comment type="caution">
    <text evidence="2">The sequence shown here is derived from an EMBL/GenBank/DDBJ whole genome shotgun (WGS) entry which is preliminary data.</text>
</comment>
<evidence type="ECO:0000313" key="3">
    <source>
        <dbReference type="Proteomes" id="UP001302812"/>
    </source>
</evidence>
<feature type="compositionally biased region" description="Low complexity" evidence="1">
    <location>
        <begin position="172"/>
        <end position="201"/>
    </location>
</feature>
<dbReference type="InterPro" id="IPR038883">
    <property type="entry name" value="AN11006-like"/>
</dbReference>
<reference evidence="2" key="2">
    <citation type="submission" date="2023-05" db="EMBL/GenBank/DDBJ databases">
        <authorList>
            <consortium name="Lawrence Berkeley National Laboratory"/>
            <person name="Steindorff A."/>
            <person name="Hensen N."/>
            <person name="Bonometti L."/>
            <person name="Westerberg I."/>
            <person name="Brannstrom I.O."/>
            <person name="Guillou S."/>
            <person name="Cros-Aarteil S."/>
            <person name="Calhoun S."/>
            <person name="Haridas S."/>
            <person name="Kuo A."/>
            <person name="Mondo S."/>
            <person name="Pangilinan J."/>
            <person name="Riley R."/>
            <person name="Labutti K."/>
            <person name="Andreopoulos B."/>
            <person name="Lipzen A."/>
            <person name="Chen C."/>
            <person name="Yanf M."/>
            <person name="Daum C."/>
            <person name="Ng V."/>
            <person name="Clum A."/>
            <person name="Ohm R."/>
            <person name="Martin F."/>
            <person name="Silar P."/>
            <person name="Natvig D."/>
            <person name="Lalanne C."/>
            <person name="Gautier V."/>
            <person name="Ament-Velasquez S.L."/>
            <person name="Kruys A."/>
            <person name="Hutchinson M.I."/>
            <person name="Powell A.J."/>
            <person name="Barry K."/>
            <person name="Miller A.N."/>
            <person name="Grigoriev I.V."/>
            <person name="Debuchy R."/>
            <person name="Gladieux P."/>
            <person name="Thoren M.H."/>
            <person name="Johannesson H."/>
        </authorList>
    </citation>
    <scope>NUCLEOTIDE SEQUENCE</scope>
    <source>
        <strain evidence="2">CBS 508.74</strain>
    </source>
</reference>
<dbReference type="AlphaFoldDB" id="A0AAN6TG61"/>
<dbReference type="PANTHER" id="PTHR42085">
    <property type="entry name" value="F-BOX DOMAIN-CONTAINING PROTEIN"/>
    <property type="match status" value="1"/>
</dbReference>
<sequence length="305" mass="33438">MTSEPHPTFLTIPLELRLEIYKHLLTIHAIPPEYYCYHGIPTYPHASNPPPPPPSPRPELLHPQILQTNRRVNSEATPVLYALNTFTLTLDAHAHQPQPCLELPLLGPRDCYSYWYCYPPVTSPHLAAQIRHWRLHLALDDHEPFLPIDSSSSSSRRGPTQPQPQPQPPLHVPRSTITTTTTSAASSAPAPATATATTPTAQTPAQLLTNATSVTIFLRRTLGALLGGASSVDALRPLEPVRGVRQVIIEPTALGGGAVLEGFGGYIAWLVGVMGAAEGERVGEKYMPRDEIERRRLEGWGGWVR</sequence>